<dbReference type="AlphaFoldDB" id="A0A0G4N8J8"/>
<evidence type="ECO:0000313" key="1">
    <source>
        <dbReference type="EMBL" id="CRK42906.1"/>
    </source>
</evidence>
<sequence length="99" mass="11121">MVRGARRNRCNMSGRFTISGLTACPMTLRRVFSTPVRRRMETRRRSCSTKPSGIIRLSCRTRRACSRTMSGSSASILVQSRQGASLRPRCRGMVLLPTD</sequence>
<evidence type="ECO:0000313" key="2">
    <source>
        <dbReference type="Proteomes" id="UP000045706"/>
    </source>
</evidence>
<accession>A0A0G4N8J8</accession>
<proteinExistence type="predicted"/>
<gene>
    <name evidence="1" type="ORF">BN1723_019073</name>
</gene>
<protein>
    <submittedName>
        <fullName evidence="1">Uncharacterized protein</fullName>
    </submittedName>
</protein>
<name>A0A0G4N8J8_VERLO</name>
<dbReference type="Proteomes" id="UP000045706">
    <property type="component" value="Unassembled WGS sequence"/>
</dbReference>
<reference evidence="2" key="1">
    <citation type="submission" date="2015-05" db="EMBL/GenBank/DDBJ databases">
        <authorList>
            <person name="Fogelqvist Johan"/>
        </authorList>
    </citation>
    <scope>NUCLEOTIDE SEQUENCE [LARGE SCALE GENOMIC DNA]</scope>
</reference>
<organism evidence="1 2">
    <name type="scientific">Verticillium longisporum</name>
    <name type="common">Verticillium dahliae var. longisporum</name>
    <dbReference type="NCBI Taxonomy" id="100787"/>
    <lineage>
        <taxon>Eukaryota</taxon>
        <taxon>Fungi</taxon>
        <taxon>Dikarya</taxon>
        <taxon>Ascomycota</taxon>
        <taxon>Pezizomycotina</taxon>
        <taxon>Sordariomycetes</taxon>
        <taxon>Hypocreomycetidae</taxon>
        <taxon>Glomerellales</taxon>
        <taxon>Plectosphaerellaceae</taxon>
        <taxon>Verticillium</taxon>
    </lineage>
</organism>
<dbReference type="EMBL" id="CVQI01032998">
    <property type="protein sequence ID" value="CRK42906.1"/>
    <property type="molecule type" value="Genomic_DNA"/>
</dbReference>